<dbReference type="EMBL" id="CP099489">
    <property type="protein sequence ID" value="USQ81107.1"/>
    <property type="molecule type" value="Genomic_DNA"/>
</dbReference>
<dbReference type="InterPro" id="IPR007061">
    <property type="entry name" value="MST-like"/>
</dbReference>
<keyword evidence="2" id="KW-1185">Reference proteome</keyword>
<dbReference type="InterPro" id="IPR034660">
    <property type="entry name" value="DinB/YfiT-like"/>
</dbReference>
<name>A0ABY4YWX2_9MICO</name>
<dbReference type="Gene3D" id="1.20.120.450">
    <property type="entry name" value="dinb family like domain"/>
    <property type="match status" value="1"/>
</dbReference>
<protein>
    <submittedName>
        <fullName evidence="1">DinB family protein</fullName>
    </submittedName>
</protein>
<dbReference type="Pfam" id="PF04978">
    <property type="entry name" value="MST"/>
    <property type="match status" value="1"/>
</dbReference>
<dbReference type="RefSeq" id="WP_252594491.1">
    <property type="nucleotide sequence ID" value="NZ_CP099489.1"/>
</dbReference>
<gene>
    <name evidence="1" type="ORF">NF556_05530</name>
</gene>
<evidence type="ECO:0000313" key="2">
    <source>
        <dbReference type="Proteomes" id="UP001056455"/>
    </source>
</evidence>
<dbReference type="SUPFAM" id="SSF109854">
    <property type="entry name" value="DinB/YfiT-like putative metalloenzymes"/>
    <property type="match status" value="1"/>
</dbReference>
<accession>A0ABY4YWX2</accession>
<organism evidence="1 2">
    <name type="scientific">Ornithinimicrobium faecis</name>
    <dbReference type="NCBI Taxonomy" id="2934158"/>
    <lineage>
        <taxon>Bacteria</taxon>
        <taxon>Bacillati</taxon>
        <taxon>Actinomycetota</taxon>
        <taxon>Actinomycetes</taxon>
        <taxon>Micrococcales</taxon>
        <taxon>Ornithinimicrobiaceae</taxon>
        <taxon>Ornithinimicrobium</taxon>
    </lineage>
</organism>
<dbReference type="Proteomes" id="UP001056455">
    <property type="component" value="Chromosome"/>
</dbReference>
<proteinExistence type="predicted"/>
<evidence type="ECO:0000313" key="1">
    <source>
        <dbReference type="EMBL" id="USQ81107.1"/>
    </source>
</evidence>
<reference evidence="1" key="1">
    <citation type="submission" date="2022-06" db="EMBL/GenBank/DDBJ databases">
        <title>Ornithinimicrobium HY1793.</title>
        <authorList>
            <person name="Huang Y."/>
        </authorList>
    </citation>
    <scope>NUCLEOTIDE SEQUENCE</scope>
    <source>
        <strain evidence="1">HY1793</strain>
    </source>
</reference>
<sequence length="184" mass="20485">MTTEPHETTGSTERETLIEIYDDQRRNLLIAMRGLTEEAARTRSTSSQLTLGGLLKHVTLNEQGWITTITQADPEAVFDMEAAAHAYELTGDETFEQWQAEFAAQAERTNAFIREVPDLDAAIPLPKAPWDPEPGQQSVRRILLHMFRETAHHSGHADIIREELDGGNTTMTLAHDAGMTFGEG</sequence>